<dbReference type="HOGENOM" id="CLU_1553957_0_0_6"/>
<dbReference type="KEGG" id="pmot:X970_19995"/>
<gene>
    <name evidence="1" type="ORF">X970_19995</name>
</gene>
<evidence type="ECO:0000313" key="2">
    <source>
        <dbReference type="Proteomes" id="UP000018660"/>
    </source>
</evidence>
<proteinExistence type="predicted"/>
<protein>
    <recommendedName>
        <fullName evidence="3">GIY-YIG domain-containing protein</fullName>
    </recommendedName>
</protein>
<dbReference type="Proteomes" id="UP000018660">
    <property type="component" value="Chromosome"/>
</dbReference>
<sequence>MSDILIPAGLRQYQATEPDLCSIESSFELIEKNAHLQLQGIPVTSTRYASYGHGLYFFLMNLSGVRFKIYLGRTNALSRRMREYSSPFQPHSPNDFKLQAFQCYMAETYPQAGLELLFQRLAAPALPMAEAAAIKQYSPLLNHPSTATHEARKALQNAFLQYVHSTFEERLA</sequence>
<evidence type="ECO:0000313" key="1">
    <source>
        <dbReference type="EMBL" id="AHC91177.1"/>
    </source>
</evidence>
<name>V9V911_9PSED</name>
<reference evidence="1 2" key="1">
    <citation type="submission" date="2013-12" db="EMBL/GenBank/DDBJ databases">
        <title>Complete Genomes of Pseudomonas monteilii SB3078 and SB3101, two Benzene, Toluene and Ethylbenzene Degrading Bacteria used for Bioaugmentation.</title>
        <authorList>
            <person name="Dueholm M.S."/>
            <person name="Albertsen M."/>
            <person name="D'Imperio S."/>
            <person name="Tale V.P."/>
            <person name="Lewis D."/>
            <person name="Nilsen P.H."/>
            <person name="Nielsen J.L."/>
        </authorList>
    </citation>
    <scope>NUCLEOTIDE SEQUENCE [LARGE SCALE GENOMIC DNA]</scope>
    <source>
        <strain evidence="1 2">SB3101</strain>
    </source>
</reference>
<accession>V9V911</accession>
<evidence type="ECO:0008006" key="3">
    <source>
        <dbReference type="Google" id="ProtNLM"/>
    </source>
</evidence>
<dbReference type="EMBL" id="CP006979">
    <property type="protein sequence ID" value="AHC91177.1"/>
    <property type="molecule type" value="Genomic_DNA"/>
</dbReference>
<dbReference type="AlphaFoldDB" id="V9V911"/>
<organism evidence="1 2">
    <name type="scientific">Pseudomonas monteilii SB3101</name>
    <dbReference type="NCBI Taxonomy" id="1435058"/>
    <lineage>
        <taxon>Bacteria</taxon>
        <taxon>Pseudomonadati</taxon>
        <taxon>Pseudomonadota</taxon>
        <taxon>Gammaproteobacteria</taxon>
        <taxon>Pseudomonadales</taxon>
        <taxon>Pseudomonadaceae</taxon>
        <taxon>Pseudomonas</taxon>
    </lineage>
</organism>